<name>A0ACC3CYW2_9PEZI</name>
<dbReference type="Proteomes" id="UP001186974">
    <property type="component" value="Unassembled WGS sequence"/>
</dbReference>
<reference evidence="1" key="1">
    <citation type="submission" date="2024-09" db="EMBL/GenBank/DDBJ databases">
        <title>Black Yeasts Isolated from many extreme environments.</title>
        <authorList>
            <person name="Coleine C."/>
            <person name="Stajich J.E."/>
            <person name="Selbmann L."/>
        </authorList>
    </citation>
    <scope>NUCLEOTIDE SEQUENCE</scope>
    <source>
        <strain evidence="1">CCFEE 5737</strain>
    </source>
</reference>
<dbReference type="EMBL" id="JAWDJW010009479">
    <property type="protein sequence ID" value="KAK3059365.1"/>
    <property type="molecule type" value="Genomic_DNA"/>
</dbReference>
<evidence type="ECO:0000313" key="1">
    <source>
        <dbReference type="EMBL" id="KAK3059365.1"/>
    </source>
</evidence>
<evidence type="ECO:0000313" key="2">
    <source>
        <dbReference type="Proteomes" id="UP001186974"/>
    </source>
</evidence>
<proteinExistence type="predicted"/>
<sequence>MLAFDPSSRISVEQALEHRYLHIWHDASDEPVCPTTFDFHFEVVEDIPQMKRMILDEVHRFRQQVRVSAQQGLQGQGQGQVQQVPIPENFDRSQGEYPRPQEAMGGQGAQGAGLEQELAGGLDAMRG</sequence>
<organism evidence="1 2">
    <name type="scientific">Coniosporium uncinatum</name>
    <dbReference type="NCBI Taxonomy" id="93489"/>
    <lineage>
        <taxon>Eukaryota</taxon>
        <taxon>Fungi</taxon>
        <taxon>Dikarya</taxon>
        <taxon>Ascomycota</taxon>
        <taxon>Pezizomycotina</taxon>
        <taxon>Dothideomycetes</taxon>
        <taxon>Dothideomycetes incertae sedis</taxon>
        <taxon>Coniosporium</taxon>
    </lineage>
</organism>
<accession>A0ACC3CYW2</accession>
<keyword evidence="2" id="KW-1185">Reference proteome</keyword>
<protein>
    <submittedName>
        <fullName evidence="1">Uncharacterized protein</fullName>
    </submittedName>
</protein>
<comment type="caution">
    <text evidence="1">The sequence shown here is derived from an EMBL/GenBank/DDBJ whole genome shotgun (WGS) entry which is preliminary data.</text>
</comment>
<gene>
    <name evidence="1" type="ORF">LTS18_011040</name>
</gene>